<dbReference type="AlphaFoldDB" id="A0A2G8TBI4"/>
<keyword evidence="3" id="KW-1185">Reference proteome</keyword>
<evidence type="ECO:0000313" key="2">
    <source>
        <dbReference type="EMBL" id="PIL43343.1"/>
    </source>
</evidence>
<reference evidence="2 3" key="1">
    <citation type="submission" date="2017-10" db="EMBL/GenBank/DDBJ databases">
        <title>Massilia psychrophilum sp. nov., a novel purple-pigmented bacterium isolated from Tianshan glacier, Xinjiang Municipality, China.</title>
        <authorList>
            <person name="Wang H."/>
        </authorList>
    </citation>
    <scope>NUCLEOTIDE SEQUENCE [LARGE SCALE GENOMIC DNA]</scope>
    <source>
        <strain evidence="2 3">JCM 30074</strain>
    </source>
</reference>
<evidence type="ECO:0000256" key="1">
    <source>
        <dbReference type="SAM" id="SignalP"/>
    </source>
</evidence>
<sequence length="167" mass="18437">MGLATKVANTVLLGAAFMLTASAAAKDGVRDMVHEMVKVESRDGKVLVRLTFDNQSEHTIYVPRSVASDKELFGNYFEVRDSSNGDPLNYIGPMVKRGPLGKEDFLAVKPHTRHQNLIDITDAYAFLPGRRAYQLHHSGHYVADLKKLDQTTPVEPGATMFAHVGKQ</sequence>
<dbReference type="Proteomes" id="UP000230390">
    <property type="component" value="Unassembled WGS sequence"/>
</dbReference>
<feature type="signal peptide" evidence="1">
    <location>
        <begin position="1"/>
        <end position="23"/>
    </location>
</feature>
<keyword evidence="1" id="KW-0732">Signal</keyword>
<organism evidence="2 3">
    <name type="scientific">Massilia eurypsychrophila</name>
    <dbReference type="NCBI Taxonomy" id="1485217"/>
    <lineage>
        <taxon>Bacteria</taxon>
        <taxon>Pseudomonadati</taxon>
        <taxon>Pseudomonadota</taxon>
        <taxon>Betaproteobacteria</taxon>
        <taxon>Burkholderiales</taxon>
        <taxon>Oxalobacteraceae</taxon>
        <taxon>Telluria group</taxon>
        <taxon>Massilia</taxon>
    </lineage>
</organism>
<comment type="caution">
    <text evidence="2">The sequence shown here is derived from an EMBL/GenBank/DDBJ whole genome shotgun (WGS) entry which is preliminary data.</text>
</comment>
<dbReference type="RefSeq" id="WP_099791070.1">
    <property type="nucleotide sequence ID" value="NZ_JBHLYV010000096.1"/>
</dbReference>
<dbReference type="OrthoDB" id="8775091at2"/>
<name>A0A2G8TBI4_9BURK</name>
<dbReference type="EMBL" id="PDOC01000014">
    <property type="protein sequence ID" value="PIL43343.1"/>
    <property type="molecule type" value="Genomic_DNA"/>
</dbReference>
<protein>
    <submittedName>
        <fullName evidence="2">Uncharacterized protein</fullName>
    </submittedName>
</protein>
<feature type="chain" id="PRO_5013950208" evidence="1">
    <location>
        <begin position="24"/>
        <end position="167"/>
    </location>
</feature>
<dbReference type="Gene3D" id="2.60.40.2970">
    <property type="match status" value="1"/>
</dbReference>
<evidence type="ECO:0000313" key="3">
    <source>
        <dbReference type="Proteomes" id="UP000230390"/>
    </source>
</evidence>
<proteinExistence type="predicted"/>
<gene>
    <name evidence="2" type="ORF">CR105_18960</name>
</gene>
<accession>A0A2G8TBI4</accession>